<dbReference type="Pfam" id="PF05532">
    <property type="entry name" value="CsbD"/>
    <property type="match status" value="1"/>
</dbReference>
<evidence type="ECO:0000256" key="1">
    <source>
        <dbReference type="ARBA" id="ARBA00009129"/>
    </source>
</evidence>
<dbReference type="InterPro" id="IPR050423">
    <property type="entry name" value="UPF0337_stress_rsp"/>
</dbReference>
<dbReference type="InterPro" id="IPR036629">
    <property type="entry name" value="YjbJ_sf"/>
</dbReference>
<dbReference type="RefSeq" id="WP_101252172.1">
    <property type="nucleotide sequence ID" value="NZ_PIUM01000024.1"/>
</dbReference>
<name>A0A2N3PRS3_9PROT</name>
<dbReference type="EMBL" id="PIUM01000024">
    <property type="protein sequence ID" value="PKU23084.1"/>
    <property type="molecule type" value="Genomic_DNA"/>
</dbReference>
<dbReference type="SUPFAM" id="SSF69047">
    <property type="entry name" value="Hypothetical protein YjbJ"/>
    <property type="match status" value="1"/>
</dbReference>
<comment type="similarity">
    <text evidence="1">Belongs to the UPF0337 (CsbD) family.</text>
</comment>
<evidence type="ECO:0000259" key="2">
    <source>
        <dbReference type="Pfam" id="PF05532"/>
    </source>
</evidence>
<sequence>MDKDRIVGAAKEVKGAIEEAVGNVIGDAKMVADGKKDKVEGKAQNAIGSAKDIAKEALKK</sequence>
<dbReference type="PANTHER" id="PTHR34977:SF1">
    <property type="entry name" value="UPF0337 PROTEIN YJBJ"/>
    <property type="match status" value="1"/>
</dbReference>
<dbReference type="Proteomes" id="UP000233293">
    <property type="component" value="Unassembled WGS sequence"/>
</dbReference>
<dbReference type="PANTHER" id="PTHR34977">
    <property type="entry name" value="UPF0337 PROTEIN YJBJ"/>
    <property type="match status" value="1"/>
</dbReference>
<proteinExistence type="inferred from homology"/>
<organism evidence="3 4">
    <name type="scientific">Telmatospirillum siberiense</name>
    <dbReference type="NCBI Taxonomy" id="382514"/>
    <lineage>
        <taxon>Bacteria</taxon>
        <taxon>Pseudomonadati</taxon>
        <taxon>Pseudomonadota</taxon>
        <taxon>Alphaproteobacteria</taxon>
        <taxon>Rhodospirillales</taxon>
        <taxon>Rhodospirillaceae</taxon>
        <taxon>Telmatospirillum</taxon>
    </lineage>
</organism>
<dbReference type="AlphaFoldDB" id="A0A2N3PRS3"/>
<gene>
    <name evidence="3" type="ORF">CWS72_18570</name>
</gene>
<dbReference type="OrthoDB" id="9796058at2"/>
<keyword evidence="4" id="KW-1185">Reference proteome</keyword>
<dbReference type="Gene3D" id="1.10.1470.10">
    <property type="entry name" value="YjbJ"/>
    <property type="match status" value="1"/>
</dbReference>
<reference evidence="4" key="1">
    <citation type="submission" date="2017-12" db="EMBL/GenBank/DDBJ databases">
        <title>Draft genome sequence of Telmatospirillum siberiense 26-4b1T, an acidotolerant peatland alphaproteobacterium potentially involved in sulfur cycling.</title>
        <authorList>
            <person name="Hausmann B."/>
            <person name="Pjevac P."/>
            <person name="Schreck K."/>
            <person name="Herbold C.W."/>
            <person name="Daims H."/>
            <person name="Wagner M."/>
            <person name="Pester M."/>
            <person name="Loy A."/>
        </authorList>
    </citation>
    <scope>NUCLEOTIDE SEQUENCE [LARGE SCALE GENOMIC DNA]</scope>
    <source>
        <strain evidence="4">26-4b1</strain>
    </source>
</reference>
<evidence type="ECO:0000313" key="3">
    <source>
        <dbReference type="EMBL" id="PKU23084.1"/>
    </source>
</evidence>
<feature type="domain" description="CsbD-like" evidence="2">
    <location>
        <begin position="4"/>
        <end position="55"/>
    </location>
</feature>
<dbReference type="InterPro" id="IPR008462">
    <property type="entry name" value="CsbD"/>
</dbReference>
<evidence type="ECO:0000313" key="4">
    <source>
        <dbReference type="Proteomes" id="UP000233293"/>
    </source>
</evidence>
<comment type="caution">
    <text evidence="3">The sequence shown here is derived from an EMBL/GenBank/DDBJ whole genome shotgun (WGS) entry which is preliminary data.</text>
</comment>
<protein>
    <submittedName>
        <fullName evidence="3">CsbD family protein</fullName>
    </submittedName>
</protein>
<accession>A0A2N3PRS3</accession>